<evidence type="ECO:0000256" key="7">
    <source>
        <dbReference type="SAM" id="Phobius"/>
    </source>
</evidence>
<dbReference type="InterPro" id="IPR031811">
    <property type="entry name" value="ALGX/ALGJ_SGNH-like"/>
</dbReference>
<evidence type="ECO:0000313" key="9">
    <source>
        <dbReference type="EMBL" id="MEJ5216670.1"/>
    </source>
</evidence>
<keyword evidence="7" id="KW-0812">Transmembrane</keyword>
<feature type="domain" description="AlgX/AlgJ SGNH hydrolase-like" evidence="8">
    <location>
        <begin position="80"/>
        <end position="325"/>
    </location>
</feature>
<feature type="transmembrane region" description="Helical" evidence="7">
    <location>
        <begin position="6"/>
        <end position="28"/>
    </location>
</feature>
<dbReference type="Pfam" id="PF16822">
    <property type="entry name" value="ALGX"/>
    <property type="match status" value="1"/>
</dbReference>
<protein>
    <recommendedName>
        <fullName evidence="8">AlgX/AlgJ SGNH hydrolase-like domain-containing protein</fullName>
    </recommendedName>
</protein>
<accession>A0ABU8QB90</accession>
<evidence type="ECO:0000256" key="3">
    <source>
        <dbReference type="ARBA" id="ARBA00022679"/>
    </source>
</evidence>
<evidence type="ECO:0000256" key="2">
    <source>
        <dbReference type="ARBA" id="ARBA00005182"/>
    </source>
</evidence>
<comment type="pathway">
    <text evidence="2">Glycan biosynthesis; alginate biosynthesis.</text>
</comment>
<comment type="subcellular location">
    <subcellularLocation>
        <location evidence="1">Periplasm</location>
    </subcellularLocation>
</comment>
<keyword evidence="10" id="KW-1185">Reference proteome</keyword>
<evidence type="ECO:0000313" key="10">
    <source>
        <dbReference type="Proteomes" id="UP001368270"/>
    </source>
</evidence>
<proteinExistence type="predicted"/>
<evidence type="ECO:0000259" key="8">
    <source>
        <dbReference type="Pfam" id="PF16822"/>
    </source>
</evidence>
<organism evidence="9 10">
    <name type="scientific">Cognatishimia coralii</name>
    <dbReference type="NCBI Taxonomy" id="3083254"/>
    <lineage>
        <taxon>Bacteria</taxon>
        <taxon>Pseudomonadati</taxon>
        <taxon>Pseudomonadota</taxon>
        <taxon>Alphaproteobacteria</taxon>
        <taxon>Rhodobacterales</taxon>
        <taxon>Paracoccaceae</taxon>
        <taxon>Cognatishimia</taxon>
    </lineage>
</organism>
<keyword evidence="4" id="KW-0732">Signal</keyword>
<evidence type="ECO:0000256" key="6">
    <source>
        <dbReference type="ARBA" id="ARBA00022841"/>
    </source>
</evidence>
<keyword evidence="3" id="KW-0808">Transferase</keyword>
<keyword evidence="6" id="KW-0016">Alginate biosynthesis</keyword>
<evidence type="ECO:0000256" key="4">
    <source>
        <dbReference type="ARBA" id="ARBA00022729"/>
    </source>
</evidence>
<name>A0ABU8QB90_9RHOB</name>
<dbReference type="Proteomes" id="UP001368270">
    <property type="component" value="Unassembled WGS sequence"/>
</dbReference>
<keyword evidence="5" id="KW-0574">Periplasm</keyword>
<evidence type="ECO:0000256" key="5">
    <source>
        <dbReference type="ARBA" id="ARBA00022764"/>
    </source>
</evidence>
<gene>
    <name evidence="9" type="ORF">WG622_00315</name>
</gene>
<comment type="caution">
    <text evidence="9">The sequence shown here is derived from an EMBL/GenBank/DDBJ whole genome shotgun (WGS) entry which is preliminary data.</text>
</comment>
<keyword evidence="7" id="KW-0472">Membrane</keyword>
<reference evidence="9 10" key="1">
    <citation type="submission" date="2024-03" db="EMBL/GenBank/DDBJ databases">
        <title>Cognatishimia coralii sp. nov., a marine bacterium isolated from coral surrounding seawater.</title>
        <authorList>
            <person name="Liu X."/>
            <person name="Liu S."/>
            <person name="Sun H."/>
            <person name="Zhang Y."/>
        </authorList>
    </citation>
    <scope>NUCLEOTIDE SEQUENCE [LARGE SCALE GENOMIC DNA]</scope>
    <source>
        <strain evidence="9 10">D5M38</strain>
    </source>
</reference>
<dbReference type="EMBL" id="JBBGAZ010000001">
    <property type="protein sequence ID" value="MEJ5216670.1"/>
    <property type="molecule type" value="Genomic_DNA"/>
</dbReference>
<keyword evidence="7" id="KW-1133">Transmembrane helix</keyword>
<dbReference type="RefSeq" id="WP_339401760.1">
    <property type="nucleotide sequence ID" value="NZ_JBBGAZ010000001.1"/>
</dbReference>
<dbReference type="SUPFAM" id="SSF52266">
    <property type="entry name" value="SGNH hydrolase"/>
    <property type="match status" value="1"/>
</dbReference>
<evidence type="ECO:0000256" key="1">
    <source>
        <dbReference type="ARBA" id="ARBA00004418"/>
    </source>
</evidence>
<sequence>MPLKKLHITLIPIIFFGYAVLVNMMLLVPNASAPKPLVWDHSLSHSLDQLYADQQLHAPFAQAAIGALRYALLREGREGVRVAPEGWLLSEEEFRPPLPEESARGLRHQIVDFAQHIQAQGGQVIVVLLPPKAESLGLTLSPEVARQKHRLVAALRAGGVAYLDAAPALEGQNSFFKTDTHWTPKGARFVADLMARSFPSLTGNADVQVTVPTPDHFTGDLIPFVTHARLAPFVGLPRETANVFRARIKLGESKDLFAEPRGAHALVGTSYSANPRWGFEDALKVALARDILNFATAGQGPLVPMKAYLERKDRDPQATVIWEFPVRYLTDPNVLERVQ</sequence>